<protein>
    <submittedName>
        <fullName evidence="1">Uncharacterized protein</fullName>
    </submittedName>
</protein>
<dbReference type="OrthoDB" id="768241at2"/>
<dbReference type="Proteomes" id="UP000293347">
    <property type="component" value="Unassembled WGS sequence"/>
</dbReference>
<sequence>MKKQKKYKIEEEMSKLNLTMYKRALKYIPELLDIAFNTFHNYRKMAIDAKADIPYGMVRKLEVFFGLKEGELANYTIDCKSLKEMVLAEIKGQNDQEEYKGDM</sequence>
<dbReference type="RefSeq" id="WP_131593361.1">
    <property type="nucleotide sequence ID" value="NZ_SJSL01000001.1"/>
</dbReference>
<dbReference type="AlphaFoldDB" id="A0A4R0NQ26"/>
<comment type="caution">
    <text evidence="1">The sequence shown here is derived from an EMBL/GenBank/DDBJ whole genome shotgun (WGS) entry which is preliminary data.</text>
</comment>
<organism evidence="1 2">
    <name type="scientific">Pedobacter psychroterrae</name>
    <dbReference type="NCBI Taxonomy" id="2530453"/>
    <lineage>
        <taxon>Bacteria</taxon>
        <taxon>Pseudomonadati</taxon>
        <taxon>Bacteroidota</taxon>
        <taxon>Sphingobacteriia</taxon>
        <taxon>Sphingobacteriales</taxon>
        <taxon>Sphingobacteriaceae</taxon>
        <taxon>Pedobacter</taxon>
    </lineage>
</organism>
<reference evidence="1 2" key="1">
    <citation type="submission" date="2019-02" db="EMBL/GenBank/DDBJ databases">
        <title>Pedobacter sp. RP-1-14 sp. nov., isolated from Arctic soil.</title>
        <authorList>
            <person name="Dahal R.H."/>
        </authorList>
    </citation>
    <scope>NUCLEOTIDE SEQUENCE [LARGE SCALE GENOMIC DNA]</scope>
    <source>
        <strain evidence="1 2">RP-1-14</strain>
    </source>
</reference>
<name>A0A4R0NQ26_9SPHI</name>
<evidence type="ECO:0000313" key="2">
    <source>
        <dbReference type="Proteomes" id="UP000293347"/>
    </source>
</evidence>
<evidence type="ECO:0000313" key="1">
    <source>
        <dbReference type="EMBL" id="TCD03091.1"/>
    </source>
</evidence>
<dbReference type="EMBL" id="SJSL01000001">
    <property type="protein sequence ID" value="TCD03091.1"/>
    <property type="molecule type" value="Genomic_DNA"/>
</dbReference>
<proteinExistence type="predicted"/>
<accession>A0A4R0NQ26</accession>
<keyword evidence="2" id="KW-1185">Reference proteome</keyword>
<gene>
    <name evidence="1" type="ORF">EZ437_03690</name>
</gene>